<protein>
    <submittedName>
        <fullName evidence="2">Uncharacterized protein</fullName>
    </submittedName>
</protein>
<dbReference type="Proteomes" id="UP000237673">
    <property type="component" value="Chromosome"/>
</dbReference>
<gene>
    <name evidence="2" type="ORF">C2E16_03465</name>
</gene>
<dbReference type="EMBL" id="CP026378">
    <property type="protein sequence ID" value="AUY24063.1"/>
    <property type="molecule type" value="Genomic_DNA"/>
</dbReference>
<organism evidence="2 3">
    <name type="scientific">Mixta calida</name>
    <dbReference type="NCBI Taxonomy" id="665913"/>
    <lineage>
        <taxon>Bacteria</taxon>
        <taxon>Pseudomonadati</taxon>
        <taxon>Pseudomonadota</taxon>
        <taxon>Gammaproteobacteria</taxon>
        <taxon>Enterobacterales</taxon>
        <taxon>Erwiniaceae</taxon>
        <taxon>Mixta</taxon>
    </lineage>
</organism>
<feature type="region of interest" description="Disordered" evidence="1">
    <location>
        <begin position="52"/>
        <end position="87"/>
    </location>
</feature>
<dbReference type="RefSeq" id="WP_038628555.1">
    <property type="nucleotide sequence ID" value="NZ_DAMALW010000001.1"/>
</dbReference>
<accession>A0ABN5H6T3</accession>
<evidence type="ECO:0000313" key="2">
    <source>
        <dbReference type="EMBL" id="AUY24063.1"/>
    </source>
</evidence>
<sequence>MTGESRIFSIYPDCHIPAIRHITTVARSAQIQTLSGLNVQRQLCEYALALRRKGASDGGTSRTGSKLRQKPVAVEASDKTLSISSKK</sequence>
<reference evidence="2 3" key="1">
    <citation type="submission" date="2018-01" db="EMBL/GenBank/DDBJ databases">
        <title>Complete and assembled Genome of Pantoea calida DSM22759T.</title>
        <authorList>
            <person name="Stevens M.J.A."/>
            <person name="Zurfluh K."/>
            <person name="Stephan R."/>
        </authorList>
    </citation>
    <scope>NUCLEOTIDE SEQUENCE [LARGE SCALE GENOMIC DNA]</scope>
    <source>
        <strain evidence="2 3">DSM 22759</strain>
    </source>
</reference>
<evidence type="ECO:0000313" key="3">
    <source>
        <dbReference type="Proteomes" id="UP000237673"/>
    </source>
</evidence>
<evidence type="ECO:0000256" key="1">
    <source>
        <dbReference type="SAM" id="MobiDB-lite"/>
    </source>
</evidence>
<name>A0ABN5H6T3_9GAMM</name>
<proteinExistence type="predicted"/>
<keyword evidence="3" id="KW-1185">Reference proteome</keyword>